<keyword evidence="3" id="KW-1133">Transmembrane helix</keyword>
<evidence type="ECO:0000313" key="5">
    <source>
        <dbReference type="Proteomes" id="UP000076486"/>
    </source>
</evidence>
<dbReference type="RefSeq" id="WP_063369684.1">
    <property type="nucleotide sequence ID" value="NZ_AUYC01000062.1"/>
</dbReference>
<feature type="transmembrane region" description="Helical" evidence="3">
    <location>
        <begin position="538"/>
        <end position="560"/>
    </location>
</feature>
<gene>
    <name evidence="4" type="ORF">N473_03400</name>
</gene>
<comment type="caution">
    <text evidence="4">The sequence shown here is derived from an EMBL/GenBank/DDBJ whole genome shotgun (WGS) entry which is preliminary data.</text>
</comment>
<evidence type="ECO:0000256" key="1">
    <source>
        <dbReference type="SAM" id="Coils"/>
    </source>
</evidence>
<dbReference type="AlphaFoldDB" id="A0A167IDC2"/>
<dbReference type="PATRIC" id="fig|1365248.3.peg.4529"/>
<reference evidence="4 5" key="1">
    <citation type="submission" date="2013-07" db="EMBL/GenBank/DDBJ databases">
        <title>Comparative Genomic and Metabolomic Analysis of Twelve Strains of Pseudoalteromonas luteoviolacea.</title>
        <authorList>
            <person name="Vynne N.G."/>
            <person name="Mansson M."/>
            <person name="Gram L."/>
        </authorList>
    </citation>
    <scope>NUCLEOTIDE SEQUENCE [LARGE SCALE GENOMIC DNA]</scope>
    <source>
        <strain evidence="4 5">CPMOR-1</strain>
    </source>
</reference>
<keyword evidence="3" id="KW-0472">Membrane</keyword>
<feature type="coiled-coil region" evidence="1">
    <location>
        <begin position="574"/>
        <end position="619"/>
    </location>
</feature>
<keyword evidence="1" id="KW-0175">Coiled coil</keyword>
<protein>
    <submittedName>
        <fullName evidence="4">Uncharacterized protein</fullName>
    </submittedName>
</protein>
<feature type="transmembrane region" description="Helical" evidence="3">
    <location>
        <begin position="1005"/>
        <end position="1025"/>
    </location>
</feature>
<organism evidence="4 5">
    <name type="scientific">Pseudoalteromonas luteoviolacea CPMOR-1</name>
    <dbReference type="NCBI Taxonomy" id="1365248"/>
    <lineage>
        <taxon>Bacteria</taxon>
        <taxon>Pseudomonadati</taxon>
        <taxon>Pseudomonadota</taxon>
        <taxon>Gammaproteobacteria</taxon>
        <taxon>Alteromonadales</taxon>
        <taxon>Pseudoalteromonadaceae</taxon>
        <taxon>Pseudoalteromonas</taxon>
    </lineage>
</organism>
<accession>A0A167IDC2</accession>
<evidence type="ECO:0000256" key="2">
    <source>
        <dbReference type="SAM" id="MobiDB-lite"/>
    </source>
</evidence>
<feature type="transmembrane region" description="Helical" evidence="3">
    <location>
        <begin position="1032"/>
        <end position="1059"/>
    </location>
</feature>
<evidence type="ECO:0000256" key="3">
    <source>
        <dbReference type="SAM" id="Phobius"/>
    </source>
</evidence>
<proteinExistence type="predicted"/>
<dbReference type="CDD" id="cd20705">
    <property type="entry name" value="MIX_I"/>
    <property type="match status" value="1"/>
</dbReference>
<dbReference type="Proteomes" id="UP000076486">
    <property type="component" value="Unassembled WGS sequence"/>
</dbReference>
<feature type="transmembrane region" description="Helical" evidence="3">
    <location>
        <begin position="961"/>
        <end position="985"/>
    </location>
</feature>
<feature type="region of interest" description="Disordered" evidence="2">
    <location>
        <begin position="190"/>
        <end position="213"/>
    </location>
</feature>
<keyword evidence="3" id="KW-0812">Transmembrane</keyword>
<name>A0A167IDC2_9GAMM</name>
<dbReference type="EMBL" id="AUYC01000062">
    <property type="protein sequence ID" value="KZN59215.1"/>
    <property type="molecule type" value="Genomic_DNA"/>
</dbReference>
<evidence type="ECO:0000313" key="4">
    <source>
        <dbReference type="EMBL" id="KZN59215.1"/>
    </source>
</evidence>
<sequence length="1275" mass="143927">MTSTAPTSVNEQGAYRELVFEGYASDSEQVSLMIKDYSEDQAKTGFYKIPLGFANTTQNNNNADVELVYIYPLCECTPDGAAERKLTNLRPGYLYIYVDGHLWRELEVTEHEEEDISYFKDVNLAYQKGPQAWRIDEHGQVGERVATGEQLKQVLVPNKLYGQPCRVEIAFSETQWCWRQIEAFGGMSENDPRLNYGPRVQPGTNDGAASERRSQRMQVLDKLGNYAQGYSNDEAPQHIPLPRMPKNGLHRPVLKDPIGVARYLAAEIVSERKNIQQLSMESIKGAPLTPDDFEDFAPEQKNISKHVLATTIQSQFFAFPNTTQQKVDLGMSVSEHEQDMAQNYKSWVRAGFSKYEFRRYLKTEQALTSARAINVQKSFGFDHITREDAPMSFYQAVKDYGYYEDVRRNFVYELISDVTAPYTDLTKTLIESFLIHDSDFRAAKQIDEEDMGQELMLKVLGTHPLDTENAANSLKLTALMYPKKTGTALSDYECARRESSDPFDTVFSVELQQQIQQDIDEGLLSGEQREFWRRASQMIWGVLAISFAAPASFFAVGGAGTNLKSRTADRNEQEAKLKDQIRDLDNEIKGLEKDIKSKNDEIKEIKRAHNEVREALEEAMGIKGRKAFPQELELYLQDRIQELDALHDGHTKAQAQIIRAQQSVKNMRIASMPHEKVDFRNVKVHLRPYVRFRHLAKVATGDLLQEIEIDVGDYYSNKLPDGKLPLNFTDRAKRAEERIEKLGRLAERFDDAYKEQKTRKPTVTLKMNKLHSVQSRIDQMIALDGALDEILDAIERQQAEIKSGQASLKKKLLVLDVSAIEGLEEAKKNIELDIKDKKISELEKDWELKGLRSDNSALNKMASMNIHPEKFDGLLKGILPAVGILEAANLFDVLSDDSSTPLDRLSAWLDAIDIGGNIGLNMVERRMGLPSVKQSYAVLRNKPVPASAFKKRVWLVSKLKFGVYFGLLGNAATFLASAVSAYVSFYNMRGTLGRGDTAQAIGHGLMMTGFAGMTLSSAIAIGAVFTTSLQGAAVAVLAPALAIVGLLLLLIGAGVVWAFSEAPIEGWLEACHWGTYKTRFKDDDGNQSTMRASLWKDNPELAIHDLYNALYAPQFKVTSSVGTVKYQLFAPMVNKKDGADIRMYWRNISKGEQTFKRITDYQISLLTSEIEIFPGRTGWQFSTTYTKLEQVLGLAHNQEIEFKAEFVTFPYGKGAKILEHTEQEYALPIRIRKPYESLWQQIKGDSLPFVEMQGGMYLKKVVLFTKFPEALNYIN</sequence>